<dbReference type="InterPro" id="IPR008042">
    <property type="entry name" value="Retrotrans_Pao"/>
</dbReference>
<dbReference type="EMBL" id="OV170230">
    <property type="protein sequence ID" value="CAH0715182.1"/>
    <property type="molecule type" value="Genomic_DNA"/>
</dbReference>
<protein>
    <recommendedName>
        <fullName evidence="4">Reverse transcriptase/retrotransposon-derived protein RNase H-like domain-containing protein</fullName>
    </recommendedName>
</protein>
<reference evidence="2" key="1">
    <citation type="submission" date="2021-12" db="EMBL/GenBank/DDBJ databases">
        <authorList>
            <person name="Martin H S."/>
        </authorList>
    </citation>
    <scope>NUCLEOTIDE SEQUENCE</scope>
</reference>
<proteinExistence type="predicted"/>
<dbReference type="OrthoDB" id="8052806at2759"/>
<keyword evidence="1" id="KW-0732">Signal</keyword>
<sequence length="218" mass="25062">MLAIIALIFDPLGLLSPCVIRMKMLLQHLWLKGLNWDDQLTAKVGTEWANLIKNLPAINNIHIPRRVTCDAYQHFEIHVFVDASEKAYGACLYIRSVNRQGDVSVHLAMAKSRVTPIKPTARSLFTARAALSFRLEQTTLFMVSHSKRRCNRITGYNVSDWMNPLCFNIEIARKSEIKPNWTNVWTLDHLWALSLHTLTKSNLRVIATLRRFDIRLIA</sequence>
<dbReference type="PANTHER" id="PTHR47331">
    <property type="entry name" value="PHD-TYPE DOMAIN-CONTAINING PROTEIN"/>
    <property type="match status" value="1"/>
</dbReference>
<organism evidence="2 3">
    <name type="scientific">Brenthis ino</name>
    <name type="common">lesser marbled fritillary</name>
    <dbReference type="NCBI Taxonomy" id="405034"/>
    <lineage>
        <taxon>Eukaryota</taxon>
        <taxon>Metazoa</taxon>
        <taxon>Ecdysozoa</taxon>
        <taxon>Arthropoda</taxon>
        <taxon>Hexapoda</taxon>
        <taxon>Insecta</taxon>
        <taxon>Pterygota</taxon>
        <taxon>Neoptera</taxon>
        <taxon>Endopterygota</taxon>
        <taxon>Lepidoptera</taxon>
        <taxon>Glossata</taxon>
        <taxon>Ditrysia</taxon>
        <taxon>Papilionoidea</taxon>
        <taxon>Nymphalidae</taxon>
        <taxon>Heliconiinae</taxon>
        <taxon>Argynnini</taxon>
        <taxon>Brenthis</taxon>
    </lineage>
</organism>
<dbReference type="PANTHER" id="PTHR47331:SF5">
    <property type="entry name" value="RIBONUCLEASE H"/>
    <property type="match status" value="1"/>
</dbReference>
<evidence type="ECO:0000313" key="3">
    <source>
        <dbReference type="Proteomes" id="UP000838878"/>
    </source>
</evidence>
<dbReference type="Pfam" id="PF05380">
    <property type="entry name" value="Peptidase_A17"/>
    <property type="match status" value="1"/>
</dbReference>
<feature type="chain" id="PRO_5035436767" description="Reverse transcriptase/retrotransposon-derived protein RNase H-like domain-containing protein" evidence="1">
    <location>
        <begin position="18"/>
        <end position="218"/>
    </location>
</feature>
<evidence type="ECO:0000256" key="1">
    <source>
        <dbReference type="SAM" id="SignalP"/>
    </source>
</evidence>
<name>A0A8J9VNZ9_9NEOP</name>
<dbReference type="AlphaFoldDB" id="A0A8J9VNZ9"/>
<evidence type="ECO:0000313" key="2">
    <source>
        <dbReference type="EMBL" id="CAH0715182.1"/>
    </source>
</evidence>
<feature type="non-terminal residue" evidence="2">
    <location>
        <position position="218"/>
    </location>
</feature>
<gene>
    <name evidence="2" type="ORF">BINO364_LOCUS2152</name>
</gene>
<keyword evidence="3" id="KW-1185">Reference proteome</keyword>
<dbReference type="Proteomes" id="UP000838878">
    <property type="component" value="Chromosome 10"/>
</dbReference>
<feature type="signal peptide" evidence="1">
    <location>
        <begin position="1"/>
        <end position="17"/>
    </location>
</feature>
<evidence type="ECO:0008006" key="4">
    <source>
        <dbReference type="Google" id="ProtNLM"/>
    </source>
</evidence>
<accession>A0A8J9VNZ9</accession>